<feature type="binding site" evidence="9">
    <location>
        <begin position="263"/>
        <end position="266"/>
    </location>
    <ligand>
        <name>ATP</name>
        <dbReference type="ChEBI" id="CHEBI:30616"/>
    </ligand>
</feature>
<evidence type="ECO:0000313" key="12">
    <source>
        <dbReference type="Proteomes" id="UP000078046"/>
    </source>
</evidence>
<evidence type="ECO:0000256" key="6">
    <source>
        <dbReference type="ARBA" id="ARBA00023146"/>
    </source>
</evidence>
<evidence type="ECO:0000256" key="2">
    <source>
        <dbReference type="ARBA" id="ARBA00012840"/>
    </source>
</evidence>
<dbReference type="GO" id="GO:0005524">
    <property type="term" value="F:ATP binding"/>
    <property type="evidence" value="ECO:0007669"/>
    <property type="project" value="UniProtKB-KW"/>
</dbReference>
<feature type="binding site" evidence="9">
    <location>
        <begin position="248"/>
        <end position="250"/>
    </location>
    <ligand>
        <name>ATP</name>
        <dbReference type="ChEBI" id="CHEBI:30616"/>
    </ligand>
</feature>
<feature type="binding site" evidence="8">
    <location>
        <position position="217"/>
    </location>
    <ligand>
        <name>L-serine</name>
        <dbReference type="ChEBI" id="CHEBI:33384"/>
    </ligand>
</feature>
<dbReference type="EMBL" id="LWCA01000429">
    <property type="protein sequence ID" value="OAF68531.1"/>
    <property type="molecule type" value="Genomic_DNA"/>
</dbReference>
<evidence type="ECO:0000313" key="11">
    <source>
        <dbReference type="EMBL" id="OAF68531.1"/>
    </source>
</evidence>
<dbReference type="SUPFAM" id="SSF55681">
    <property type="entry name" value="Class II aaRS and biotin synthetases"/>
    <property type="match status" value="1"/>
</dbReference>
<accession>A0A177B4L8</accession>
<dbReference type="InterPro" id="IPR002314">
    <property type="entry name" value="aa-tRNA-synt_IIb"/>
</dbReference>
<dbReference type="PANTHER" id="PTHR11778">
    <property type="entry name" value="SERYL-TRNA SYNTHETASE"/>
    <property type="match status" value="1"/>
</dbReference>
<dbReference type="InterPro" id="IPR045864">
    <property type="entry name" value="aa-tRNA-synth_II/BPL/LPL"/>
</dbReference>
<dbReference type="OrthoDB" id="10264585at2759"/>
<evidence type="ECO:0000256" key="4">
    <source>
        <dbReference type="ARBA" id="ARBA00022741"/>
    </source>
</evidence>
<name>A0A177B4L8_9BILA</name>
<dbReference type="Gene3D" id="3.30.930.10">
    <property type="entry name" value="Bira Bifunctional Protein, Domain 2"/>
    <property type="match status" value="1"/>
</dbReference>
<feature type="binding site" evidence="9">
    <location>
        <begin position="336"/>
        <end position="339"/>
    </location>
    <ligand>
        <name>ATP</name>
        <dbReference type="ChEBI" id="CHEBI:30616"/>
    </ligand>
</feature>
<evidence type="ECO:0000256" key="1">
    <source>
        <dbReference type="ARBA" id="ARBA00010728"/>
    </source>
</evidence>
<keyword evidence="5 9" id="KW-0067">ATP-binding</keyword>
<evidence type="ECO:0000259" key="10">
    <source>
        <dbReference type="PROSITE" id="PS50862"/>
    </source>
</evidence>
<dbReference type="PRINTS" id="PR00981">
    <property type="entry name" value="TRNASYNTHSER"/>
</dbReference>
<dbReference type="GO" id="GO:0006434">
    <property type="term" value="P:seryl-tRNA aminoacylation"/>
    <property type="evidence" value="ECO:0007669"/>
    <property type="project" value="InterPro"/>
</dbReference>
<dbReference type="InterPro" id="IPR006195">
    <property type="entry name" value="aa-tRNA-synth_II"/>
</dbReference>
<reference evidence="11 12" key="1">
    <citation type="submission" date="2016-04" db="EMBL/GenBank/DDBJ databases">
        <title>The genome of Intoshia linei affirms orthonectids as highly simplified spiralians.</title>
        <authorList>
            <person name="Mikhailov K.V."/>
            <person name="Slusarev G.S."/>
            <person name="Nikitin M.A."/>
            <person name="Logacheva M.D."/>
            <person name="Penin A."/>
            <person name="Aleoshin V."/>
            <person name="Panchin Y.V."/>
        </authorList>
    </citation>
    <scope>NUCLEOTIDE SEQUENCE [LARGE SCALE GENOMIC DNA]</scope>
    <source>
        <strain evidence="11">Intl2013</strain>
        <tissue evidence="11">Whole animal</tissue>
    </source>
</reference>
<keyword evidence="3 11" id="KW-0436">Ligase</keyword>
<evidence type="ECO:0000256" key="8">
    <source>
        <dbReference type="PIRSR" id="PIRSR001529-1"/>
    </source>
</evidence>
<comment type="similarity">
    <text evidence="1">Belongs to the class-II aminoacyl-tRNA synthetase family. Type-1 seryl-tRNA synthetase subfamily.</text>
</comment>
<feature type="binding site" evidence="8">
    <location>
        <position position="248"/>
    </location>
    <ligand>
        <name>L-serine</name>
        <dbReference type="ChEBI" id="CHEBI:33384"/>
    </ligand>
</feature>
<dbReference type="Proteomes" id="UP000078046">
    <property type="component" value="Unassembled WGS sequence"/>
</dbReference>
<dbReference type="InterPro" id="IPR002317">
    <property type="entry name" value="Ser-tRNA-ligase_type_1"/>
</dbReference>
<keyword evidence="6" id="KW-0030">Aminoacyl-tRNA synthetase</keyword>
<keyword evidence="12" id="KW-1185">Reference proteome</keyword>
<evidence type="ECO:0000256" key="7">
    <source>
        <dbReference type="ARBA" id="ARBA00031113"/>
    </source>
</evidence>
<evidence type="ECO:0000256" key="5">
    <source>
        <dbReference type="ARBA" id="ARBA00022840"/>
    </source>
</evidence>
<feature type="binding site" evidence="8">
    <location>
        <position position="368"/>
    </location>
    <ligand>
        <name>L-serine</name>
        <dbReference type="ChEBI" id="CHEBI:33384"/>
    </ligand>
</feature>
<dbReference type="GO" id="GO:0004828">
    <property type="term" value="F:serine-tRNA ligase activity"/>
    <property type="evidence" value="ECO:0007669"/>
    <property type="project" value="UniProtKB-EC"/>
</dbReference>
<sequence length="430" mass="49202">MNIYRNLVKNYNWNVLNKINRIKLFNNVSKRKTNKIITKDFDKIMSVYDNILHKVGPMAIINHFNKKIDEFNHTNIENEEILFLSNLRKFPNMTSNTSKSENVLLKHVNCSKSYENPQSKDTVDIGKTLKIIKLGPKLTYSYGERAYILEGHAALLHKAIIMHIVDVLRNKGFLFLSVSDIVEESLVAGCGFNVNTDTTQVYKILNQKFQNMCLSGTGEIGIANYLKGQKFKKSQLPLKFATVSKCYRSEISPLKSESGLYRVHDFSKVEMFGITENSIEKSNLVFQEFLNIQNEIFSNFCSNYRILEMGTKELGNPAFRKIDIEAYLPSRKNFGEISSLSNCTDYQSVRLGINYTDNEDESPVHTINGTAGALTRLIMVILENNQVNNKVKIPKVLEKYMGSSYLQMNRIAKQIHLLPSKVYKTKLNVV</sequence>
<gene>
    <name evidence="11" type="ORF">A3Q56_03751</name>
</gene>
<feature type="domain" description="Aminoacyl-transfer RNA synthetases class-II family profile" evidence="10">
    <location>
        <begin position="156"/>
        <end position="394"/>
    </location>
</feature>
<dbReference type="EC" id="6.1.1.11" evidence="2"/>
<feature type="site" description="Important for serine binding" evidence="8">
    <location>
        <position position="370"/>
    </location>
</feature>
<comment type="caution">
    <text evidence="11">The sequence shown here is derived from an EMBL/GenBank/DDBJ whole genome shotgun (WGS) entry which is preliminary data.</text>
</comment>
<evidence type="ECO:0000256" key="9">
    <source>
        <dbReference type="PIRSR" id="PIRSR001529-2"/>
    </source>
</evidence>
<dbReference type="PROSITE" id="PS50862">
    <property type="entry name" value="AA_TRNA_LIGASE_II"/>
    <property type="match status" value="1"/>
</dbReference>
<dbReference type="AlphaFoldDB" id="A0A177B4L8"/>
<organism evidence="11 12">
    <name type="scientific">Intoshia linei</name>
    <dbReference type="NCBI Taxonomy" id="1819745"/>
    <lineage>
        <taxon>Eukaryota</taxon>
        <taxon>Metazoa</taxon>
        <taxon>Spiralia</taxon>
        <taxon>Lophotrochozoa</taxon>
        <taxon>Mesozoa</taxon>
        <taxon>Orthonectida</taxon>
        <taxon>Rhopaluridae</taxon>
        <taxon>Intoshia</taxon>
    </lineage>
</organism>
<evidence type="ECO:0000256" key="3">
    <source>
        <dbReference type="ARBA" id="ARBA00022598"/>
    </source>
</evidence>
<protein>
    <recommendedName>
        <fullName evidence="2">serine--tRNA ligase</fullName>
        <ecNumber evidence="2">6.1.1.11</ecNumber>
    </recommendedName>
    <alternativeName>
        <fullName evidence="7">Seryl-tRNA synthetase</fullName>
    </alternativeName>
</protein>
<keyword evidence="4" id="KW-0547">Nucleotide-binding</keyword>
<feature type="binding site" evidence="8">
    <location>
        <position position="270"/>
    </location>
    <ligand>
        <name>L-serine</name>
        <dbReference type="ChEBI" id="CHEBI:33384"/>
    </ligand>
</feature>
<dbReference type="Pfam" id="PF00587">
    <property type="entry name" value="tRNA-synt_2b"/>
    <property type="match status" value="1"/>
</dbReference>
<dbReference type="PIRSF" id="PIRSF001529">
    <property type="entry name" value="Ser-tRNA-synth_IIa"/>
    <property type="match status" value="1"/>
</dbReference>
<proteinExistence type="inferred from homology"/>